<gene>
    <name evidence="1" type="ORF">E2C01_079509</name>
</gene>
<accession>A0A5B7IJR3</accession>
<keyword evidence="2" id="KW-1185">Reference proteome</keyword>
<evidence type="ECO:0000313" key="2">
    <source>
        <dbReference type="Proteomes" id="UP000324222"/>
    </source>
</evidence>
<evidence type="ECO:0000313" key="1">
    <source>
        <dbReference type="EMBL" id="MPC84760.1"/>
    </source>
</evidence>
<reference evidence="1 2" key="1">
    <citation type="submission" date="2019-05" db="EMBL/GenBank/DDBJ databases">
        <title>Another draft genome of Portunus trituberculatus and its Hox gene families provides insights of decapod evolution.</title>
        <authorList>
            <person name="Jeong J.-H."/>
            <person name="Song I."/>
            <person name="Kim S."/>
            <person name="Choi T."/>
            <person name="Kim D."/>
            <person name="Ryu S."/>
            <person name="Kim W."/>
        </authorList>
    </citation>
    <scope>NUCLEOTIDE SEQUENCE [LARGE SCALE GENOMIC DNA]</scope>
    <source>
        <tissue evidence="1">Muscle</tissue>
    </source>
</reference>
<sequence>MWLGNKVKQQLQCIIVKVQVQINKDDDALLGVTHVHTKTWWTLDCWGDLGSRLGSMGYGCGIKGGTAATAEESGPKVFNEASSQGKCGEWNEVATTWCRCRHPPHSTSVMYHLNGIPILVKDSTMDLGANFKISQIHI</sequence>
<protein>
    <submittedName>
        <fullName evidence="1">Uncharacterized protein</fullName>
    </submittedName>
</protein>
<comment type="caution">
    <text evidence="1">The sequence shown here is derived from an EMBL/GenBank/DDBJ whole genome shotgun (WGS) entry which is preliminary data.</text>
</comment>
<dbReference type="Proteomes" id="UP000324222">
    <property type="component" value="Unassembled WGS sequence"/>
</dbReference>
<dbReference type="AlphaFoldDB" id="A0A5B7IJR3"/>
<dbReference type="EMBL" id="VSRR010066370">
    <property type="protein sequence ID" value="MPC84760.1"/>
    <property type="molecule type" value="Genomic_DNA"/>
</dbReference>
<name>A0A5B7IJR3_PORTR</name>
<proteinExistence type="predicted"/>
<organism evidence="1 2">
    <name type="scientific">Portunus trituberculatus</name>
    <name type="common">Swimming crab</name>
    <name type="synonym">Neptunus trituberculatus</name>
    <dbReference type="NCBI Taxonomy" id="210409"/>
    <lineage>
        <taxon>Eukaryota</taxon>
        <taxon>Metazoa</taxon>
        <taxon>Ecdysozoa</taxon>
        <taxon>Arthropoda</taxon>
        <taxon>Crustacea</taxon>
        <taxon>Multicrustacea</taxon>
        <taxon>Malacostraca</taxon>
        <taxon>Eumalacostraca</taxon>
        <taxon>Eucarida</taxon>
        <taxon>Decapoda</taxon>
        <taxon>Pleocyemata</taxon>
        <taxon>Brachyura</taxon>
        <taxon>Eubrachyura</taxon>
        <taxon>Portunoidea</taxon>
        <taxon>Portunidae</taxon>
        <taxon>Portuninae</taxon>
        <taxon>Portunus</taxon>
    </lineage>
</organism>